<organism evidence="2 3">
    <name type="scientific">Trifolium subterraneum</name>
    <name type="common">Subterranean clover</name>
    <dbReference type="NCBI Taxonomy" id="3900"/>
    <lineage>
        <taxon>Eukaryota</taxon>
        <taxon>Viridiplantae</taxon>
        <taxon>Streptophyta</taxon>
        <taxon>Embryophyta</taxon>
        <taxon>Tracheophyta</taxon>
        <taxon>Spermatophyta</taxon>
        <taxon>Magnoliopsida</taxon>
        <taxon>eudicotyledons</taxon>
        <taxon>Gunneridae</taxon>
        <taxon>Pentapetalae</taxon>
        <taxon>rosids</taxon>
        <taxon>fabids</taxon>
        <taxon>Fabales</taxon>
        <taxon>Fabaceae</taxon>
        <taxon>Papilionoideae</taxon>
        <taxon>50 kb inversion clade</taxon>
        <taxon>NPAAA clade</taxon>
        <taxon>Hologalegina</taxon>
        <taxon>IRL clade</taxon>
        <taxon>Trifolieae</taxon>
        <taxon>Trifolium</taxon>
    </lineage>
</organism>
<accession>A0A2Z6N592</accession>
<evidence type="ECO:0000259" key="1">
    <source>
        <dbReference type="Pfam" id="PF13456"/>
    </source>
</evidence>
<dbReference type="InterPro" id="IPR012337">
    <property type="entry name" value="RNaseH-like_sf"/>
</dbReference>
<protein>
    <recommendedName>
        <fullName evidence="1">RNase H type-1 domain-containing protein</fullName>
    </recommendedName>
</protein>
<dbReference type="InterPro" id="IPR036397">
    <property type="entry name" value="RNaseH_sf"/>
</dbReference>
<dbReference type="InterPro" id="IPR002156">
    <property type="entry name" value="RNaseH_domain"/>
</dbReference>
<dbReference type="AlphaFoldDB" id="A0A2Z6N592"/>
<keyword evidence="3" id="KW-1185">Reference proteome</keyword>
<dbReference type="SUPFAM" id="SSF53098">
    <property type="entry name" value="Ribonuclease H-like"/>
    <property type="match status" value="1"/>
</dbReference>
<name>A0A2Z6N592_TRISU</name>
<dbReference type="OrthoDB" id="1436613at2759"/>
<dbReference type="CDD" id="cd06222">
    <property type="entry name" value="RNase_H_like"/>
    <property type="match status" value="1"/>
</dbReference>
<sequence>MYGSVDQQSRELFFTSDLQQWIKLNVNGAIGGIGIDNWSSFWAIACHSIWKWYNKEAHDGSFTRPYNPRVVIKNYARDYNIAKTADNIVQVRNNVRQNIGWIPPKVDWVVVNTYGARYSTWSCGCGGVVRDSSGEWLGGYARDLGDCNIIIIELWGILEGLRLAWRLGFRHVELRSDSLGVVKTLLSSEECALLKVGVC</sequence>
<dbReference type="PANTHER" id="PTHR47723">
    <property type="entry name" value="OS05G0353850 PROTEIN"/>
    <property type="match status" value="1"/>
</dbReference>
<evidence type="ECO:0000313" key="3">
    <source>
        <dbReference type="Proteomes" id="UP000242715"/>
    </source>
</evidence>
<dbReference type="InterPro" id="IPR044730">
    <property type="entry name" value="RNase_H-like_dom_plant"/>
</dbReference>
<gene>
    <name evidence="2" type="ORF">TSUD_390860</name>
</gene>
<reference evidence="3" key="1">
    <citation type="journal article" date="2017" name="Front. Plant Sci.">
        <title>Climate Clever Clovers: New Paradigm to Reduce the Environmental Footprint of Ruminants by Breeding Low Methanogenic Forages Utilizing Haplotype Variation.</title>
        <authorList>
            <person name="Kaur P."/>
            <person name="Appels R."/>
            <person name="Bayer P.E."/>
            <person name="Keeble-Gagnere G."/>
            <person name="Wang J."/>
            <person name="Hirakawa H."/>
            <person name="Shirasawa K."/>
            <person name="Vercoe P."/>
            <person name="Stefanova K."/>
            <person name="Durmic Z."/>
            <person name="Nichols P."/>
            <person name="Revell C."/>
            <person name="Isobe S.N."/>
            <person name="Edwards D."/>
            <person name="Erskine W."/>
        </authorList>
    </citation>
    <scope>NUCLEOTIDE SEQUENCE [LARGE SCALE GENOMIC DNA]</scope>
    <source>
        <strain evidence="3">cv. Daliak</strain>
    </source>
</reference>
<dbReference type="GO" id="GO:0004523">
    <property type="term" value="F:RNA-DNA hybrid ribonuclease activity"/>
    <property type="evidence" value="ECO:0007669"/>
    <property type="project" value="InterPro"/>
</dbReference>
<dbReference type="InterPro" id="IPR053151">
    <property type="entry name" value="RNase_H-like"/>
</dbReference>
<feature type="domain" description="RNase H type-1" evidence="1">
    <location>
        <begin position="123"/>
        <end position="189"/>
    </location>
</feature>
<dbReference type="Pfam" id="PF13456">
    <property type="entry name" value="RVT_3"/>
    <property type="match status" value="1"/>
</dbReference>
<dbReference type="EMBL" id="DF973288">
    <property type="protein sequence ID" value="GAU24377.1"/>
    <property type="molecule type" value="Genomic_DNA"/>
</dbReference>
<dbReference type="PANTHER" id="PTHR47723:SF19">
    <property type="entry name" value="POLYNUCLEOTIDYL TRANSFERASE, RIBONUCLEASE H-LIKE SUPERFAMILY PROTEIN"/>
    <property type="match status" value="1"/>
</dbReference>
<dbReference type="Gene3D" id="3.30.420.10">
    <property type="entry name" value="Ribonuclease H-like superfamily/Ribonuclease H"/>
    <property type="match status" value="1"/>
</dbReference>
<dbReference type="GO" id="GO:0003676">
    <property type="term" value="F:nucleic acid binding"/>
    <property type="evidence" value="ECO:0007669"/>
    <property type="project" value="InterPro"/>
</dbReference>
<evidence type="ECO:0000313" key="2">
    <source>
        <dbReference type="EMBL" id="GAU24377.1"/>
    </source>
</evidence>
<dbReference type="Proteomes" id="UP000242715">
    <property type="component" value="Unassembled WGS sequence"/>
</dbReference>
<proteinExistence type="predicted"/>